<proteinExistence type="inferred from homology"/>
<evidence type="ECO:0000256" key="11">
    <source>
        <dbReference type="SAM" id="MobiDB-lite"/>
    </source>
</evidence>
<accession>A0A550JLD9</accession>
<dbReference type="InterPro" id="IPR004692">
    <property type="entry name" value="SecG"/>
</dbReference>
<dbReference type="AlphaFoldDB" id="A0A550JLD9"/>
<evidence type="ECO:0000256" key="4">
    <source>
        <dbReference type="ARBA" id="ARBA00022475"/>
    </source>
</evidence>
<comment type="caution">
    <text evidence="10">Lacks conserved residue(s) required for the propagation of feature annotation.</text>
</comment>
<gene>
    <name evidence="12" type="primary">secG</name>
    <name evidence="12" type="ORF">FL622_02035</name>
</gene>
<reference evidence="12 13" key="1">
    <citation type="submission" date="2019-07" db="EMBL/GenBank/DDBJ databases">
        <title>Insights of Desulfuromonas acetexigens electromicrobiology.</title>
        <authorList>
            <person name="Katuri K."/>
            <person name="Sapireddy V."/>
            <person name="Shaw D.R."/>
            <person name="Saikaly P."/>
        </authorList>
    </citation>
    <scope>NUCLEOTIDE SEQUENCE [LARGE SCALE GENOMIC DNA]</scope>
    <source>
        <strain evidence="12 13">2873</strain>
    </source>
</reference>
<feature type="region of interest" description="Disordered" evidence="11">
    <location>
        <begin position="85"/>
        <end position="137"/>
    </location>
</feature>
<dbReference type="RefSeq" id="WP_092052983.1">
    <property type="nucleotide sequence ID" value="NZ_FOJJ01000001.1"/>
</dbReference>
<dbReference type="EMBL" id="VJVV01000001">
    <property type="protein sequence ID" value="TRO83983.1"/>
    <property type="molecule type" value="Genomic_DNA"/>
</dbReference>
<dbReference type="Pfam" id="PF03840">
    <property type="entry name" value="SecG"/>
    <property type="match status" value="1"/>
</dbReference>
<sequence length="137" mass="13527">MTTFLIVLHIVVCLALIAIVLLQGGKGAEMGASFGAGGSQTVFGASGGQSFMGKLTAAAAIIFMLTSLTLAYFYGQPGGSSIMPSSVVTATPQAEPVPATEPAAESAVAPASEPATTEATPATGDAPVQANPDAEKN</sequence>
<dbReference type="GO" id="GO:0009306">
    <property type="term" value="P:protein secretion"/>
    <property type="evidence" value="ECO:0007669"/>
    <property type="project" value="UniProtKB-UniRule"/>
</dbReference>
<dbReference type="PRINTS" id="PR01651">
    <property type="entry name" value="SECGEXPORT"/>
</dbReference>
<keyword evidence="8 10" id="KW-0811">Translocation</keyword>
<dbReference type="OrthoDB" id="121323at2"/>
<comment type="caution">
    <text evidence="12">The sequence shown here is derived from an EMBL/GenBank/DDBJ whole genome shotgun (WGS) entry which is preliminary data.</text>
</comment>
<evidence type="ECO:0000256" key="1">
    <source>
        <dbReference type="ARBA" id="ARBA00004651"/>
    </source>
</evidence>
<keyword evidence="9 10" id="KW-0472">Membrane</keyword>
<evidence type="ECO:0000313" key="13">
    <source>
        <dbReference type="Proteomes" id="UP000317155"/>
    </source>
</evidence>
<dbReference type="Proteomes" id="UP000317155">
    <property type="component" value="Unassembled WGS sequence"/>
</dbReference>
<evidence type="ECO:0000256" key="10">
    <source>
        <dbReference type="RuleBase" id="RU365087"/>
    </source>
</evidence>
<dbReference type="PANTHER" id="PTHR34182">
    <property type="entry name" value="PROTEIN-EXPORT MEMBRANE PROTEIN SECG"/>
    <property type="match status" value="1"/>
</dbReference>
<comment type="subcellular location">
    <subcellularLocation>
        <location evidence="1 10">Cell membrane</location>
        <topology evidence="1 10">Multi-pass membrane protein</topology>
    </subcellularLocation>
</comment>
<evidence type="ECO:0000256" key="6">
    <source>
        <dbReference type="ARBA" id="ARBA00022927"/>
    </source>
</evidence>
<evidence type="ECO:0000313" key="12">
    <source>
        <dbReference type="EMBL" id="TRO83983.1"/>
    </source>
</evidence>
<keyword evidence="6 10" id="KW-0653">Protein transport</keyword>
<dbReference type="GO" id="GO:0005886">
    <property type="term" value="C:plasma membrane"/>
    <property type="evidence" value="ECO:0007669"/>
    <property type="project" value="UniProtKB-SubCell"/>
</dbReference>
<comment type="function">
    <text evidence="10">Involved in protein export. Participates in an early event of protein translocation.</text>
</comment>
<keyword evidence="5 10" id="KW-0812">Transmembrane</keyword>
<evidence type="ECO:0000256" key="9">
    <source>
        <dbReference type="ARBA" id="ARBA00023136"/>
    </source>
</evidence>
<dbReference type="GO" id="GO:0043952">
    <property type="term" value="P:protein transport by the Sec complex"/>
    <property type="evidence" value="ECO:0007669"/>
    <property type="project" value="TreeGrafter"/>
</dbReference>
<comment type="similarity">
    <text evidence="2 10">Belongs to the SecG family.</text>
</comment>
<dbReference type="GO" id="GO:0065002">
    <property type="term" value="P:intracellular protein transmembrane transport"/>
    <property type="evidence" value="ECO:0007669"/>
    <property type="project" value="TreeGrafter"/>
</dbReference>
<keyword evidence="7 10" id="KW-1133">Transmembrane helix</keyword>
<keyword evidence="13" id="KW-1185">Reference proteome</keyword>
<keyword evidence="3 10" id="KW-0813">Transport</keyword>
<protein>
    <recommendedName>
        <fullName evidence="10">Protein-export membrane protein SecG</fullName>
    </recommendedName>
</protein>
<feature type="transmembrane region" description="Helical" evidence="10">
    <location>
        <begin position="51"/>
        <end position="74"/>
    </location>
</feature>
<dbReference type="PANTHER" id="PTHR34182:SF1">
    <property type="entry name" value="PROTEIN-EXPORT MEMBRANE PROTEIN SECG"/>
    <property type="match status" value="1"/>
</dbReference>
<evidence type="ECO:0000256" key="5">
    <source>
        <dbReference type="ARBA" id="ARBA00022692"/>
    </source>
</evidence>
<evidence type="ECO:0000256" key="7">
    <source>
        <dbReference type="ARBA" id="ARBA00022989"/>
    </source>
</evidence>
<dbReference type="NCBIfam" id="TIGR00810">
    <property type="entry name" value="secG"/>
    <property type="match status" value="1"/>
</dbReference>
<evidence type="ECO:0000256" key="2">
    <source>
        <dbReference type="ARBA" id="ARBA00008445"/>
    </source>
</evidence>
<keyword evidence="4 10" id="KW-1003">Cell membrane</keyword>
<feature type="compositionally biased region" description="Low complexity" evidence="11">
    <location>
        <begin position="87"/>
        <end position="123"/>
    </location>
</feature>
<evidence type="ECO:0000256" key="8">
    <source>
        <dbReference type="ARBA" id="ARBA00023010"/>
    </source>
</evidence>
<dbReference type="GO" id="GO:0015450">
    <property type="term" value="F:protein-transporting ATPase activity"/>
    <property type="evidence" value="ECO:0007669"/>
    <property type="project" value="UniProtKB-UniRule"/>
</dbReference>
<organism evidence="12 13">
    <name type="scientific">Trichloromonas acetexigens</name>
    <dbReference type="NCBI Taxonomy" id="38815"/>
    <lineage>
        <taxon>Bacteria</taxon>
        <taxon>Pseudomonadati</taxon>
        <taxon>Thermodesulfobacteriota</taxon>
        <taxon>Desulfuromonadia</taxon>
        <taxon>Desulfuromonadales</taxon>
        <taxon>Trichloromonadaceae</taxon>
        <taxon>Trichloromonas</taxon>
    </lineage>
</organism>
<name>A0A550JLD9_9BACT</name>
<evidence type="ECO:0000256" key="3">
    <source>
        <dbReference type="ARBA" id="ARBA00022448"/>
    </source>
</evidence>